<dbReference type="SMART" id="SM00248">
    <property type="entry name" value="ANK"/>
    <property type="match status" value="5"/>
</dbReference>
<dbReference type="InterPro" id="IPR052050">
    <property type="entry name" value="SecEffector_AnkRepeat"/>
</dbReference>
<evidence type="ECO:0000313" key="2">
    <source>
        <dbReference type="Proteomes" id="UP001632037"/>
    </source>
</evidence>
<dbReference type="InterPro" id="IPR036770">
    <property type="entry name" value="Ankyrin_rpt-contain_sf"/>
</dbReference>
<dbReference type="AlphaFoldDB" id="A0ABD3F2K9"/>
<dbReference type="Gene3D" id="1.25.40.20">
    <property type="entry name" value="Ankyrin repeat-containing domain"/>
    <property type="match status" value="3"/>
</dbReference>
<dbReference type="SUPFAM" id="SSF140860">
    <property type="entry name" value="Pseudo ankyrin repeat-like"/>
    <property type="match status" value="2"/>
</dbReference>
<gene>
    <name evidence="1" type="ORF">V7S43_015645</name>
</gene>
<comment type="caution">
    <text evidence="1">The sequence shown here is derived from an EMBL/GenBank/DDBJ whole genome shotgun (WGS) entry which is preliminary data.</text>
</comment>
<dbReference type="InterPro" id="IPR002110">
    <property type="entry name" value="Ankyrin_rpt"/>
</dbReference>
<protein>
    <submittedName>
        <fullName evidence="1">Uncharacterized protein</fullName>
    </submittedName>
</protein>
<keyword evidence="2" id="KW-1185">Reference proteome</keyword>
<dbReference type="PANTHER" id="PTHR46586">
    <property type="entry name" value="ANKYRIN REPEAT-CONTAINING PROTEIN"/>
    <property type="match status" value="1"/>
</dbReference>
<sequence length="493" mass="55741">MVPPLLSVTLVFRPRPEFDGMADIISSVSAYADSSVEQPLHKACKFGSVALLDRIWSSTADLEPSGWGLWSVRKLLRTHKLYGKLQFTLCLLEAAKINSVDIARWLFERFPYGVRRKVICEAAKAGALEILQFFRANGTTIRNEAEQQDEDEEWDEEKENWERGRYIRFGGLDAAEAALAGHDDVVKWLYATYKETEERRNDDSAMRAAFSVGNVELAEWIMAEVGFEVQGYLALHKAAGAGLVETLQWFQDKGTYTECDAGALILAAEDGQLKVVQWMLDRDRKDDKLKNGDVAGPEYGHRARSTFITCLGGEASLAIHSAAVNGHLEVAKLLHANIDKPRNQAEKEAEKRRRRKRIHELSNYFDLGFRPRDVVREVSGETMMLAAERGFLDVVKWLYTEYHADPSMALFWVRGQVDEYGYSEKIDAYSDVQSVFCSVVDAAAGNGHLEIVRYLLHVGGGKAEDERAPKRQRTDTYPELRDCYKMPGRAEQR</sequence>
<name>A0ABD3F2K9_9STRA</name>
<dbReference type="EMBL" id="JBIMZQ010000047">
    <property type="protein sequence ID" value="KAL3659374.1"/>
    <property type="molecule type" value="Genomic_DNA"/>
</dbReference>
<evidence type="ECO:0000313" key="1">
    <source>
        <dbReference type="EMBL" id="KAL3659374.1"/>
    </source>
</evidence>
<organism evidence="1 2">
    <name type="scientific">Phytophthora oleae</name>
    <dbReference type="NCBI Taxonomy" id="2107226"/>
    <lineage>
        <taxon>Eukaryota</taxon>
        <taxon>Sar</taxon>
        <taxon>Stramenopiles</taxon>
        <taxon>Oomycota</taxon>
        <taxon>Peronosporomycetes</taxon>
        <taxon>Peronosporales</taxon>
        <taxon>Peronosporaceae</taxon>
        <taxon>Phytophthora</taxon>
    </lineage>
</organism>
<dbReference type="PANTHER" id="PTHR46586:SF3">
    <property type="entry name" value="ANKYRIN REPEAT-CONTAINING PROTEIN"/>
    <property type="match status" value="1"/>
</dbReference>
<accession>A0ABD3F2K9</accession>
<dbReference type="Proteomes" id="UP001632037">
    <property type="component" value="Unassembled WGS sequence"/>
</dbReference>
<reference evidence="1 2" key="1">
    <citation type="submission" date="2024-09" db="EMBL/GenBank/DDBJ databases">
        <title>Genome sequencing and assembly of Phytophthora oleae, isolate VK10A, causative agent of rot of olive drupes.</title>
        <authorList>
            <person name="Conti Taguali S."/>
            <person name="Riolo M."/>
            <person name="La Spada F."/>
            <person name="Cacciola S.O."/>
            <person name="Dionisio G."/>
        </authorList>
    </citation>
    <scope>NUCLEOTIDE SEQUENCE [LARGE SCALE GENOMIC DNA]</scope>
    <source>
        <strain evidence="1 2">VK10A</strain>
    </source>
</reference>
<dbReference type="SUPFAM" id="SSF48403">
    <property type="entry name" value="Ankyrin repeat"/>
    <property type="match status" value="1"/>
</dbReference>
<proteinExistence type="predicted"/>